<keyword evidence="6" id="KW-1185">Reference proteome</keyword>
<name>A0A223KUE1_9BACI</name>
<dbReference type="Gene3D" id="3.90.79.10">
    <property type="entry name" value="Nucleoside Triphosphate Pyrophosphohydrolase"/>
    <property type="match status" value="1"/>
</dbReference>
<dbReference type="AlphaFoldDB" id="A0A223KUE1"/>
<gene>
    <name evidence="5" type="ORF">BC6307_17510</name>
</gene>
<feature type="domain" description="Nudix hydrolase" evidence="4">
    <location>
        <begin position="11"/>
        <end position="145"/>
    </location>
</feature>
<dbReference type="PANTHER" id="PTHR43736">
    <property type="entry name" value="ADP-RIBOSE PYROPHOSPHATASE"/>
    <property type="match status" value="1"/>
</dbReference>
<dbReference type="InterPro" id="IPR015797">
    <property type="entry name" value="NUDIX_hydrolase-like_dom_sf"/>
</dbReference>
<dbReference type="PROSITE" id="PS00893">
    <property type="entry name" value="NUDIX_BOX"/>
    <property type="match status" value="1"/>
</dbReference>
<keyword evidence="2 3" id="KW-0378">Hydrolase</keyword>
<dbReference type="InterPro" id="IPR020084">
    <property type="entry name" value="NUDIX_hydrolase_CS"/>
</dbReference>
<dbReference type="PROSITE" id="PS51462">
    <property type="entry name" value="NUDIX"/>
    <property type="match status" value="1"/>
</dbReference>
<sequence length="158" mass="18525">MLQFDDMYDNKVMLSFEYLPFSEHPKHVWVICKYRDTWLLTKHKNRGLEFPGGKVEQGESADEAAIREVKEETGGIVDMLYYVGQYKVNGRDKTIIKNVYFAQIKEIEKQAHYFETKGPVLLQSLPSNIKSNNAYSFIMKDDVLTFSIQKLREKQFIN</sequence>
<evidence type="ECO:0000313" key="5">
    <source>
        <dbReference type="EMBL" id="AST92953.1"/>
    </source>
</evidence>
<organism evidence="5 6">
    <name type="scientific">Sutcliffiella cohnii</name>
    <dbReference type="NCBI Taxonomy" id="33932"/>
    <lineage>
        <taxon>Bacteria</taxon>
        <taxon>Bacillati</taxon>
        <taxon>Bacillota</taxon>
        <taxon>Bacilli</taxon>
        <taxon>Bacillales</taxon>
        <taxon>Bacillaceae</taxon>
        <taxon>Sutcliffiella</taxon>
    </lineage>
</organism>
<dbReference type="InterPro" id="IPR020476">
    <property type="entry name" value="Nudix_hydrolase"/>
</dbReference>
<dbReference type="InterPro" id="IPR000086">
    <property type="entry name" value="NUDIX_hydrolase_dom"/>
</dbReference>
<dbReference type="STRING" id="1314751.GCA_001591425_02058"/>
<evidence type="ECO:0000313" key="6">
    <source>
        <dbReference type="Proteomes" id="UP000215224"/>
    </source>
</evidence>
<dbReference type="KEGG" id="bcoh:BC6307_17510"/>
<accession>A0A223KUE1</accession>
<comment type="similarity">
    <text evidence="1 3">Belongs to the Nudix hydrolase family.</text>
</comment>
<dbReference type="PRINTS" id="PR00502">
    <property type="entry name" value="NUDIXFAMILY"/>
</dbReference>
<evidence type="ECO:0000259" key="4">
    <source>
        <dbReference type="PROSITE" id="PS51462"/>
    </source>
</evidence>
<dbReference type="EMBL" id="CP018866">
    <property type="protein sequence ID" value="AST92953.1"/>
    <property type="molecule type" value="Genomic_DNA"/>
</dbReference>
<evidence type="ECO:0000256" key="3">
    <source>
        <dbReference type="RuleBase" id="RU003476"/>
    </source>
</evidence>
<dbReference type="Pfam" id="PF00293">
    <property type="entry name" value="NUDIX"/>
    <property type="match status" value="1"/>
</dbReference>
<dbReference type="RefSeq" id="WP_066415560.1">
    <property type="nucleotide sequence ID" value="NZ_CP018866.1"/>
</dbReference>
<dbReference type="NCBIfam" id="TIGR02705">
    <property type="entry name" value="nudix_YtkD"/>
    <property type="match status" value="1"/>
</dbReference>
<proteinExistence type="inferred from homology"/>
<evidence type="ECO:0000256" key="2">
    <source>
        <dbReference type="ARBA" id="ARBA00022801"/>
    </source>
</evidence>
<dbReference type="PANTHER" id="PTHR43736:SF1">
    <property type="entry name" value="DIHYDRONEOPTERIN TRIPHOSPHATE DIPHOSPHATASE"/>
    <property type="match status" value="1"/>
</dbReference>
<dbReference type="CDD" id="cd04665">
    <property type="entry name" value="NUDIX_RppH"/>
    <property type="match status" value="1"/>
</dbReference>
<dbReference type="SUPFAM" id="SSF55811">
    <property type="entry name" value="Nudix"/>
    <property type="match status" value="1"/>
</dbReference>
<dbReference type="GO" id="GO:0016787">
    <property type="term" value="F:hydrolase activity"/>
    <property type="evidence" value="ECO:0007669"/>
    <property type="project" value="UniProtKB-KW"/>
</dbReference>
<evidence type="ECO:0000256" key="1">
    <source>
        <dbReference type="ARBA" id="ARBA00005582"/>
    </source>
</evidence>
<reference evidence="5 6" key="1">
    <citation type="submission" date="2016-12" db="EMBL/GenBank/DDBJ databases">
        <title>The whole genome sequencing and assembly of Bacillus cohnii DSM 6307T strain.</title>
        <authorList>
            <person name="Lee Y.-J."/>
            <person name="Yi H."/>
            <person name="Bahn Y.-S."/>
            <person name="Kim J.F."/>
            <person name="Lee D.-W."/>
        </authorList>
    </citation>
    <scope>NUCLEOTIDE SEQUENCE [LARGE SCALE GENOMIC DNA]</scope>
    <source>
        <strain evidence="5 6">DSM 6307</strain>
    </source>
</reference>
<protein>
    <submittedName>
        <fullName evidence="5">Nucleoside triphosphatase YtkD</fullName>
    </submittedName>
</protein>
<dbReference type="InterPro" id="IPR014078">
    <property type="entry name" value="Nudix_YtkD"/>
</dbReference>
<dbReference type="Proteomes" id="UP000215224">
    <property type="component" value="Chromosome"/>
</dbReference>